<evidence type="ECO:0000256" key="4">
    <source>
        <dbReference type="ARBA" id="ARBA00022737"/>
    </source>
</evidence>
<dbReference type="PROSITE" id="PS50294">
    <property type="entry name" value="WD_REPEATS_REGION"/>
    <property type="match status" value="3"/>
</dbReference>
<evidence type="ECO:0000256" key="7">
    <source>
        <dbReference type="PROSITE-ProRule" id="PRU00221"/>
    </source>
</evidence>
<keyword evidence="9" id="KW-1185">Reference proteome</keyword>
<dbReference type="EMBL" id="JAIWYP010000010">
    <property type="protein sequence ID" value="KAH3753809.1"/>
    <property type="molecule type" value="Genomic_DNA"/>
</dbReference>
<keyword evidence="2" id="KW-0963">Cytoplasm</keyword>
<evidence type="ECO:0000256" key="6">
    <source>
        <dbReference type="ARBA" id="ARBA00072425"/>
    </source>
</evidence>
<dbReference type="CDD" id="cd00200">
    <property type="entry name" value="WD40"/>
    <property type="match status" value="1"/>
</dbReference>
<dbReference type="Gene3D" id="2.130.10.10">
    <property type="entry name" value="YVTN repeat-like/Quinoprotein amine dehydrogenase"/>
    <property type="match status" value="1"/>
</dbReference>
<proteinExistence type="predicted"/>
<evidence type="ECO:0000256" key="3">
    <source>
        <dbReference type="ARBA" id="ARBA00022574"/>
    </source>
</evidence>
<keyword evidence="4" id="KW-0677">Repeat</keyword>
<dbReference type="FunFam" id="2.130.10.10:FF:000074">
    <property type="entry name" value="Angio-associated migratory cell protein-like protein"/>
    <property type="match status" value="1"/>
</dbReference>
<dbReference type="SUPFAM" id="SSF50978">
    <property type="entry name" value="WD40 repeat-like"/>
    <property type="match status" value="1"/>
</dbReference>
<sequence>MSGDENRQDEDFDDYINPEDVIHVIELDDNGGISRHVDIAEEDEMEEMDEEDMEAVGGRADVKDMAEIVFTKHTDAVFCVSIEPTACQLAVTGGQDDKAYVWKIASGEMLFECTGHKDSVTCAGFSHDGVYVATADLSGLVKVWKVETHQEVFSFESSDAEWMRWHSGSHVLFLGTVDGDVWMWKIPSGDCKTLQNHGCPASCGGILSDGKRMCVGYDDGSIKIWDLKSATVQHSITGMNAHKSTVLCVDSHLVNNVIMTGSSDVTSKIINSATGKVLSTFDCSTPGSDGEDSVEAVALCPTHSYAATGTVSGVLSIWDTNTQICRHRCLHEAGIVSLLWDRLSPLIYTSSLDGVVRLWDARSGAMTASWTGHTNSILGFDIARDGNVMVTVSEDKTARVFMLNTPDR</sequence>
<reference evidence="8" key="1">
    <citation type="journal article" date="2019" name="bioRxiv">
        <title>The Genome of the Zebra Mussel, Dreissena polymorpha: A Resource for Invasive Species Research.</title>
        <authorList>
            <person name="McCartney M.A."/>
            <person name="Auch B."/>
            <person name="Kono T."/>
            <person name="Mallez S."/>
            <person name="Zhang Y."/>
            <person name="Obille A."/>
            <person name="Becker A."/>
            <person name="Abrahante J.E."/>
            <person name="Garbe J."/>
            <person name="Badalamenti J.P."/>
            <person name="Herman A."/>
            <person name="Mangelson H."/>
            <person name="Liachko I."/>
            <person name="Sullivan S."/>
            <person name="Sone E.D."/>
            <person name="Koren S."/>
            <person name="Silverstein K.A.T."/>
            <person name="Beckman K.B."/>
            <person name="Gohl D.M."/>
        </authorList>
    </citation>
    <scope>NUCLEOTIDE SEQUENCE</scope>
    <source>
        <strain evidence="8">Duluth1</strain>
        <tissue evidence="8">Whole animal</tissue>
    </source>
</reference>
<gene>
    <name evidence="8" type="ORF">DPMN_188459</name>
</gene>
<feature type="repeat" description="WD" evidence="7">
    <location>
        <begin position="194"/>
        <end position="235"/>
    </location>
</feature>
<comment type="caution">
    <text evidence="8">The sequence shown here is derived from an EMBL/GenBank/DDBJ whole genome shotgun (WGS) entry which is preliminary data.</text>
</comment>
<evidence type="ECO:0000313" key="9">
    <source>
        <dbReference type="Proteomes" id="UP000828390"/>
    </source>
</evidence>
<organism evidence="8 9">
    <name type="scientific">Dreissena polymorpha</name>
    <name type="common">Zebra mussel</name>
    <name type="synonym">Mytilus polymorpha</name>
    <dbReference type="NCBI Taxonomy" id="45954"/>
    <lineage>
        <taxon>Eukaryota</taxon>
        <taxon>Metazoa</taxon>
        <taxon>Spiralia</taxon>
        <taxon>Lophotrochozoa</taxon>
        <taxon>Mollusca</taxon>
        <taxon>Bivalvia</taxon>
        <taxon>Autobranchia</taxon>
        <taxon>Heteroconchia</taxon>
        <taxon>Euheterodonta</taxon>
        <taxon>Imparidentia</taxon>
        <taxon>Neoheterodontei</taxon>
        <taxon>Myida</taxon>
        <taxon>Dreissenoidea</taxon>
        <taxon>Dreissenidae</taxon>
        <taxon>Dreissena</taxon>
    </lineage>
</organism>
<dbReference type="PANTHER" id="PTHR19857:SF8">
    <property type="entry name" value="ANGIO-ASSOCIATED MIGRATORY CELL PROTEIN"/>
    <property type="match status" value="1"/>
</dbReference>
<feature type="repeat" description="WD" evidence="7">
    <location>
        <begin position="113"/>
        <end position="154"/>
    </location>
</feature>
<keyword evidence="3 7" id="KW-0853">WD repeat</keyword>
<dbReference type="OrthoDB" id="10261640at2759"/>
<feature type="repeat" description="WD" evidence="7">
    <location>
        <begin position="331"/>
        <end position="369"/>
    </location>
</feature>
<dbReference type="InterPro" id="IPR051179">
    <property type="entry name" value="WD_repeat_multifunction"/>
</dbReference>
<dbReference type="Proteomes" id="UP000828390">
    <property type="component" value="Unassembled WGS sequence"/>
</dbReference>
<dbReference type="InterPro" id="IPR015943">
    <property type="entry name" value="WD40/YVTN_repeat-like_dom_sf"/>
</dbReference>
<name>A0A9D4DQU0_DREPO</name>
<dbReference type="Pfam" id="PF00400">
    <property type="entry name" value="WD40"/>
    <property type="match status" value="6"/>
</dbReference>
<feature type="repeat" description="WD" evidence="7">
    <location>
        <begin position="370"/>
        <end position="408"/>
    </location>
</feature>
<dbReference type="PROSITE" id="PS50082">
    <property type="entry name" value="WD_REPEATS_2"/>
    <property type="match status" value="5"/>
</dbReference>
<dbReference type="PROSITE" id="PS00678">
    <property type="entry name" value="WD_REPEATS_1"/>
    <property type="match status" value="1"/>
</dbReference>
<dbReference type="PANTHER" id="PTHR19857">
    <property type="entry name" value="MITOCHONDRIAL DIVISION PROTEIN 1-RELATED"/>
    <property type="match status" value="1"/>
</dbReference>
<comment type="function">
    <text evidence="5">Plays a role in angiogenesis and cell migration. In smooth muscle cell migration, may act through the RhoA pathway.</text>
</comment>
<dbReference type="InterPro" id="IPR019775">
    <property type="entry name" value="WD40_repeat_CS"/>
</dbReference>
<evidence type="ECO:0000256" key="5">
    <source>
        <dbReference type="ARBA" id="ARBA00059273"/>
    </source>
</evidence>
<feature type="repeat" description="WD" evidence="7">
    <location>
        <begin position="70"/>
        <end position="112"/>
    </location>
</feature>
<dbReference type="GO" id="GO:0005737">
    <property type="term" value="C:cytoplasm"/>
    <property type="evidence" value="ECO:0007669"/>
    <property type="project" value="UniProtKB-SubCell"/>
</dbReference>
<reference evidence="8" key="2">
    <citation type="submission" date="2020-11" db="EMBL/GenBank/DDBJ databases">
        <authorList>
            <person name="McCartney M.A."/>
            <person name="Auch B."/>
            <person name="Kono T."/>
            <person name="Mallez S."/>
            <person name="Becker A."/>
            <person name="Gohl D.M."/>
            <person name="Silverstein K.A.T."/>
            <person name="Koren S."/>
            <person name="Bechman K.B."/>
            <person name="Herman A."/>
            <person name="Abrahante J.E."/>
            <person name="Garbe J."/>
        </authorList>
    </citation>
    <scope>NUCLEOTIDE SEQUENCE</scope>
    <source>
        <strain evidence="8">Duluth1</strain>
        <tissue evidence="8">Whole animal</tissue>
    </source>
</reference>
<accession>A0A9D4DQU0</accession>
<dbReference type="InterPro" id="IPR001680">
    <property type="entry name" value="WD40_rpt"/>
</dbReference>
<evidence type="ECO:0000256" key="1">
    <source>
        <dbReference type="ARBA" id="ARBA00004496"/>
    </source>
</evidence>
<evidence type="ECO:0000313" key="8">
    <source>
        <dbReference type="EMBL" id="KAH3753809.1"/>
    </source>
</evidence>
<dbReference type="InterPro" id="IPR036322">
    <property type="entry name" value="WD40_repeat_dom_sf"/>
</dbReference>
<evidence type="ECO:0000256" key="2">
    <source>
        <dbReference type="ARBA" id="ARBA00022490"/>
    </source>
</evidence>
<comment type="subcellular location">
    <subcellularLocation>
        <location evidence="1">Cytoplasm</location>
    </subcellularLocation>
</comment>
<dbReference type="AlphaFoldDB" id="A0A9D4DQU0"/>
<dbReference type="SMART" id="SM00320">
    <property type="entry name" value="WD40"/>
    <property type="match status" value="8"/>
</dbReference>
<protein>
    <recommendedName>
        <fullName evidence="6">Angio-associated migratory cell protein</fullName>
    </recommendedName>
</protein>